<feature type="region of interest" description="Disordered" evidence="1">
    <location>
        <begin position="1"/>
        <end position="54"/>
    </location>
</feature>
<sequence length="930" mass="104888">MILSSTSRHIPELDPLPWPHPPWLDRRPLPPGGAARQKEGVHAPPVRGTRARSSLKERIDAADAIGEDEVVVEFFGQLWAINSPPPPPPRNPRVLATATRSNPSGHLFWIRKDLFDSKDFTARDCFPVRRSDRFDKPPVCFSFAKDVWSAEKGKQTYADVLKGSMEEVGRWVWQPEPQRPPPQRPQRPPPPNQARYPHQQNQQAGWQEGARQAAHPQGDPRPPPPRQQQPTRQHPPPPPPRQQQLPPPPRQQPQRQGAQQGRGQVKTGAVTLSELEKELSEIYCKEWLWQIRELEPGSFLVRFPPHKRVADIKNYPSFNLRKEGVQVEVLEWSRDLPPYSVLQDVWVQMRGIPPKRCHWRVFAQIASSFGLMVEVDWSSIFKSFYEMVRIKVTCKDALKIPSERLYEMNKEIFRVSFVVEHEGGEEQQGEKEDGGDGDDKGNGNDEEADDFNDDDDDGVEKAPPEEFQIGQTSGTKTPISKQNKNTGYKTVVDAVIPGVMNQEKQLIALMGNLESKVSAAEANKDQATTSGCKTAGECSGVKDSSGCSELTPDPKTDKFVTEVIAKELTPIIVDTGKDAASMEAHKVVDNWETPELEQRIDSDCYIVGNKFHSLINDESHHSKWEEFRNLAREGVSDECSRLLKKMELEDSDEEYDLLDDGMDEGTQEDANLSLADLGLIQDKGETISNIQDEAKKNQKRKPRWGPIERIPRPRRGQDDGRTVLQKAQDLKADRNLEKGKPPKSFAFESNSDLLYKAQCVNISLGSDAIAANKVIDNLKNKEMLTCEQFKEDNPEVNLPSNLDLEELVSEFPPLNGVVQTPRKENDALVDQSWALVVSTGKGPQNNQIVNNDRSILEYERKFEVIAWRIGKYSVAGIIRNCQDSFVWKIVVVYGSPYEEGKLDFLAELERLLVNWDGPTVLGGDVSINHS</sequence>
<feature type="compositionally biased region" description="Polar residues" evidence="1">
    <location>
        <begin position="469"/>
        <end position="483"/>
    </location>
</feature>
<feature type="compositionally biased region" description="Acidic residues" evidence="1">
    <location>
        <begin position="444"/>
        <end position="458"/>
    </location>
</feature>
<reference evidence="2" key="1">
    <citation type="submission" date="2020-10" db="EMBL/GenBank/DDBJ databases">
        <authorList>
            <person name="Han B."/>
            <person name="Lu T."/>
            <person name="Zhao Q."/>
            <person name="Huang X."/>
            <person name="Zhao Y."/>
        </authorList>
    </citation>
    <scope>NUCLEOTIDE SEQUENCE</scope>
</reference>
<accession>A0A811PAH7</accession>
<protein>
    <recommendedName>
        <fullName evidence="4">DUF4283 domain-containing protein</fullName>
    </recommendedName>
</protein>
<organism evidence="2 3">
    <name type="scientific">Miscanthus lutarioriparius</name>
    <dbReference type="NCBI Taxonomy" id="422564"/>
    <lineage>
        <taxon>Eukaryota</taxon>
        <taxon>Viridiplantae</taxon>
        <taxon>Streptophyta</taxon>
        <taxon>Embryophyta</taxon>
        <taxon>Tracheophyta</taxon>
        <taxon>Spermatophyta</taxon>
        <taxon>Magnoliopsida</taxon>
        <taxon>Liliopsida</taxon>
        <taxon>Poales</taxon>
        <taxon>Poaceae</taxon>
        <taxon>PACMAD clade</taxon>
        <taxon>Panicoideae</taxon>
        <taxon>Andropogonodae</taxon>
        <taxon>Andropogoneae</taxon>
        <taxon>Saccharinae</taxon>
        <taxon>Miscanthus</taxon>
    </lineage>
</organism>
<comment type="caution">
    <text evidence="2">The sequence shown here is derived from an EMBL/GenBank/DDBJ whole genome shotgun (WGS) entry which is preliminary data.</text>
</comment>
<feature type="compositionally biased region" description="Basic and acidic residues" evidence="1">
    <location>
        <begin position="709"/>
        <end position="721"/>
    </location>
</feature>
<feature type="compositionally biased region" description="Pro residues" evidence="1">
    <location>
        <begin position="177"/>
        <end position="192"/>
    </location>
</feature>
<dbReference type="PANTHER" id="PTHR33170">
    <property type="entry name" value="DUF4283 DOMAIN-CONTAINING PROTEIN-RELATED"/>
    <property type="match status" value="1"/>
</dbReference>
<name>A0A811PAH7_9POAL</name>
<feature type="compositionally biased region" description="Pro residues" evidence="1">
    <location>
        <begin position="219"/>
        <end position="251"/>
    </location>
</feature>
<evidence type="ECO:0000313" key="3">
    <source>
        <dbReference type="Proteomes" id="UP000604825"/>
    </source>
</evidence>
<gene>
    <name evidence="2" type="ORF">NCGR_LOCUS28792</name>
</gene>
<dbReference type="AlphaFoldDB" id="A0A811PAH7"/>
<feature type="compositionally biased region" description="Basic and acidic residues" evidence="1">
    <location>
        <begin position="423"/>
        <end position="443"/>
    </location>
</feature>
<dbReference type="PANTHER" id="PTHR33170:SF48">
    <property type="entry name" value="CCHC-TYPE DOMAIN-CONTAINING PROTEIN"/>
    <property type="match status" value="1"/>
</dbReference>
<dbReference type="EMBL" id="CAJGYO010000007">
    <property type="protein sequence ID" value="CAD6243885.1"/>
    <property type="molecule type" value="Genomic_DNA"/>
</dbReference>
<feature type="region of interest" description="Disordered" evidence="1">
    <location>
        <begin position="174"/>
        <end position="266"/>
    </location>
</feature>
<feature type="region of interest" description="Disordered" evidence="1">
    <location>
        <begin position="527"/>
        <end position="553"/>
    </location>
</feature>
<dbReference type="Proteomes" id="UP000604825">
    <property type="component" value="Unassembled WGS sequence"/>
</dbReference>
<evidence type="ECO:0000256" key="1">
    <source>
        <dbReference type="SAM" id="MobiDB-lite"/>
    </source>
</evidence>
<evidence type="ECO:0008006" key="4">
    <source>
        <dbReference type="Google" id="ProtNLM"/>
    </source>
</evidence>
<feature type="compositionally biased region" description="Low complexity" evidence="1">
    <location>
        <begin position="252"/>
        <end position="264"/>
    </location>
</feature>
<keyword evidence="3" id="KW-1185">Reference proteome</keyword>
<feature type="region of interest" description="Disordered" evidence="1">
    <location>
        <begin position="423"/>
        <end position="483"/>
    </location>
</feature>
<evidence type="ECO:0000313" key="2">
    <source>
        <dbReference type="EMBL" id="CAD6243885.1"/>
    </source>
</evidence>
<proteinExistence type="predicted"/>
<feature type="region of interest" description="Disordered" evidence="1">
    <location>
        <begin position="691"/>
        <end position="722"/>
    </location>
</feature>